<sequence>MNTTDNRSDSSDGATRITVTVPESSETEELLRCLLGHSELVDEGQIHLSIGDSRSVQTVVVAELTHKQRQAVLTADELGYYDTPRSGTLGDVAAELEISDSAASSRLKTVERKLVSALAEELRE</sequence>
<dbReference type="EMBL" id="CP025066">
    <property type="protein sequence ID" value="AUX10412.1"/>
    <property type="molecule type" value="Genomic_DNA"/>
</dbReference>
<feature type="domain" description="HTH bat-type" evidence="3">
    <location>
        <begin position="64"/>
        <end position="115"/>
    </location>
</feature>
<dbReference type="Proteomes" id="UP000263012">
    <property type="component" value="Chromosome"/>
</dbReference>
<evidence type="ECO:0000256" key="2">
    <source>
        <dbReference type="ARBA" id="ARBA00023163"/>
    </source>
</evidence>
<evidence type="ECO:0000313" key="5">
    <source>
        <dbReference type="Proteomes" id="UP000263012"/>
    </source>
</evidence>
<evidence type="ECO:0000259" key="3">
    <source>
        <dbReference type="Pfam" id="PF04967"/>
    </source>
</evidence>
<dbReference type="AlphaFoldDB" id="A0A343TMU0"/>
<dbReference type="Pfam" id="PF04967">
    <property type="entry name" value="HTH_10"/>
    <property type="match status" value="1"/>
</dbReference>
<dbReference type="GeneID" id="37879153"/>
<keyword evidence="1" id="KW-0805">Transcription regulation</keyword>
<accession>A0A343TMU0</accession>
<dbReference type="InterPro" id="IPR007050">
    <property type="entry name" value="HTH_bacterioopsin"/>
</dbReference>
<evidence type="ECO:0000256" key="1">
    <source>
        <dbReference type="ARBA" id="ARBA00023015"/>
    </source>
</evidence>
<keyword evidence="2" id="KW-0804">Transcription</keyword>
<dbReference type="RefSeq" id="WP_119820635.1">
    <property type="nucleotide sequence ID" value="NZ_CP025066.1"/>
</dbReference>
<name>A0A343TMU0_9EURY</name>
<evidence type="ECO:0000313" key="4">
    <source>
        <dbReference type="EMBL" id="AUX10412.1"/>
    </source>
</evidence>
<reference evidence="5" key="1">
    <citation type="submission" date="2017-11" db="EMBL/GenBank/DDBJ databases">
        <title>Phenotypic and genomic properties of facultatively anaerobic sulfur-reducing natronoarchaea from hypersaline soda lakes.</title>
        <authorList>
            <person name="Sorokin D.Y."/>
            <person name="Kublanov I.V."/>
            <person name="Roman P."/>
            <person name="Sinninghe Damste J.S."/>
            <person name="Golyshin P.N."/>
            <person name="Rojo D."/>
            <person name="Ciordia S."/>
            <person name="Mena M.D.C."/>
            <person name="Ferrer M."/>
            <person name="Messina E."/>
            <person name="Smedile F."/>
            <person name="La Spada G."/>
            <person name="La Cono V."/>
            <person name="Yakimov M.M."/>
        </authorList>
    </citation>
    <scope>NUCLEOTIDE SEQUENCE [LARGE SCALE GENOMIC DNA]</scope>
    <source>
        <strain evidence="5">AArc-Sl</strain>
    </source>
</reference>
<dbReference type="OrthoDB" id="27447at2157"/>
<gene>
    <name evidence="4" type="ORF">AArcSl_2797</name>
</gene>
<dbReference type="PANTHER" id="PTHR34236:SF1">
    <property type="entry name" value="DIMETHYL SULFOXIDE REDUCTASE TRANSCRIPTIONAL ACTIVATOR"/>
    <property type="match status" value="1"/>
</dbReference>
<protein>
    <submittedName>
        <fullName evidence="4">Bacterio-opsin activator HTH domain-containing protein</fullName>
    </submittedName>
</protein>
<keyword evidence="5" id="KW-1185">Reference proteome</keyword>
<dbReference type="KEGG" id="hdf:AArcSl_2797"/>
<organism evidence="4 5">
    <name type="scientific">Halalkaliarchaeum desulfuricum</name>
    <dbReference type="NCBI Taxonomy" id="2055893"/>
    <lineage>
        <taxon>Archaea</taxon>
        <taxon>Methanobacteriati</taxon>
        <taxon>Methanobacteriota</taxon>
        <taxon>Stenosarchaea group</taxon>
        <taxon>Halobacteria</taxon>
        <taxon>Halobacteriales</taxon>
        <taxon>Haloferacaceae</taxon>
        <taxon>Halalkaliarchaeum</taxon>
    </lineage>
</organism>
<proteinExistence type="predicted"/>
<dbReference type="PANTHER" id="PTHR34236">
    <property type="entry name" value="DIMETHYL SULFOXIDE REDUCTASE TRANSCRIPTIONAL ACTIVATOR"/>
    <property type="match status" value="1"/>
</dbReference>